<dbReference type="Proteomes" id="UP000273307">
    <property type="component" value="Unassembled WGS sequence"/>
</dbReference>
<organism evidence="4 5">
    <name type="scientific">Mycobacterium attenuatum</name>
    <dbReference type="NCBI Taxonomy" id="2341086"/>
    <lineage>
        <taxon>Bacteria</taxon>
        <taxon>Bacillati</taxon>
        <taxon>Actinomycetota</taxon>
        <taxon>Actinomycetes</taxon>
        <taxon>Mycobacteriales</taxon>
        <taxon>Mycobacteriaceae</taxon>
        <taxon>Mycobacterium</taxon>
    </lineage>
</organism>
<feature type="domain" description="PPE" evidence="2">
    <location>
        <begin position="3"/>
        <end position="165"/>
    </location>
</feature>
<evidence type="ECO:0000313" key="5">
    <source>
        <dbReference type="Proteomes" id="UP000273307"/>
    </source>
</evidence>
<evidence type="ECO:0000256" key="1">
    <source>
        <dbReference type="ARBA" id="ARBA00010652"/>
    </source>
</evidence>
<proteinExistence type="inferred from homology"/>
<dbReference type="GO" id="GO:0052572">
    <property type="term" value="P:response to host immune response"/>
    <property type="evidence" value="ECO:0007669"/>
    <property type="project" value="TreeGrafter"/>
</dbReference>
<dbReference type="EMBL" id="UPHP01000065">
    <property type="protein sequence ID" value="VBA39078.1"/>
    <property type="molecule type" value="Genomic_DNA"/>
</dbReference>
<reference evidence="4 5" key="1">
    <citation type="submission" date="2018-09" db="EMBL/GenBank/DDBJ databases">
        <authorList>
            <person name="Tagini F."/>
        </authorList>
    </citation>
    <scope>NUCLEOTIDE SEQUENCE [LARGE SCALE GENOMIC DNA]</scope>
    <source>
        <strain evidence="4 5">MK136</strain>
    </source>
</reference>
<comment type="similarity">
    <text evidence="1">Belongs to the mycobacterial PPE family.</text>
</comment>
<gene>
    <name evidence="4" type="ORF">LAUMK136_02780</name>
</gene>
<dbReference type="Pfam" id="PF00823">
    <property type="entry name" value="PPE"/>
    <property type="match status" value="1"/>
</dbReference>
<name>A0A498PZ01_9MYCO</name>
<evidence type="ECO:0000259" key="3">
    <source>
        <dbReference type="Pfam" id="PF12484"/>
    </source>
</evidence>
<dbReference type="SUPFAM" id="SSF140459">
    <property type="entry name" value="PE/PPE dimer-like"/>
    <property type="match status" value="1"/>
</dbReference>
<accession>A0A498PZ01</accession>
<dbReference type="InterPro" id="IPR038332">
    <property type="entry name" value="PPE_sf"/>
</dbReference>
<dbReference type="AlphaFoldDB" id="A0A498PZ01"/>
<evidence type="ECO:0000313" key="4">
    <source>
        <dbReference type="EMBL" id="VBA39078.1"/>
    </source>
</evidence>
<evidence type="ECO:0000259" key="2">
    <source>
        <dbReference type="Pfam" id="PF00823"/>
    </source>
</evidence>
<dbReference type="FunFam" id="1.20.1260.20:FF:000001">
    <property type="entry name" value="PPE family protein PPE41"/>
    <property type="match status" value="1"/>
</dbReference>
<sequence length="393" mass="38937">MLDFGALPPEINSGRLYAGPGSGPMMAAAAGWDGLAAELDTAAAGYGSVIAELTSSPWVGPASASMLAAAAPYVAWLNATAEQAEQAGMQARAAATAYDAAFAMTVPPPVIAANRALLLTLIATNFFGQNTPAIAATEAHYGEMWAQDAVAMYGYAASSATATQLRPFQAPPITTQPEAAAGQAAAVAQAVTTSAANSAPTDVPAMSTTALLGSLTSPLSQLGFSLTPSSLAVPPWVVGPTGLLATLFGESTNIWNSVTNYPYFALGSVNSLIAWGGGLLPGAPAPNPALGGALAPPGAVGGSWGAPAAGLGKAATVGRLSVPPTWAAITAADISPLSGQAGTVSVLEATATNAGTSGLLRGIPLTGAGRRTAGYVNKYGFRHHVLTRPPSAG</sequence>
<dbReference type="Gene3D" id="1.20.1260.20">
    <property type="entry name" value="PPE superfamily"/>
    <property type="match status" value="1"/>
</dbReference>
<keyword evidence="5" id="KW-1185">Reference proteome</keyword>
<protein>
    <submittedName>
        <fullName evidence="4">Putative PPE family protein PPE32</fullName>
    </submittedName>
</protein>
<feature type="domain" description="PPE family C-terminal" evidence="3">
    <location>
        <begin position="308"/>
        <end position="389"/>
    </location>
</feature>
<dbReference type="PANTHER" id="PTHR46766">
    <property type="entry name" value="GLUTAMINE-RICH PROTEIN 2"/>
    <property type="match status" value="1"/>
</dbReference>
<dbReference type="PANTHER" id="PTHR46766:SF1">
    <property type="entry name" value="GLUTAMINE-RICH PROTEIN 2"/>
    <property type="match status" value="1"/>
</dbReference>
<dbReference type="InterPro" id="IPR000030">
    <property type="entry name" value="PPE_dom"/>
</dbReference>
<dbReference type="InterPro" id="IPR022171">
    <property type="entry name" value="PPE_C"/>
</dbReference>
<dbReference type="Pfam" id="PF12484">
    <property type="entry name" value="PPE-SVP"/>
    <property type="match status" value="1"/>
</dbReference>